<evidence type="ECO:0000256" key="3">
    <source>
        <dbReference type="ARBA" id="ARBA00007658"/>
    </source>
</evidence>
<dbReference type="GO" id="GO:0016020">
    <property type="term" value="C:membrane"/>
    <property type="evidence" value="ECO:0007669"/>
    <property type="project" value="InterPro"/>
</dbReference>
<keyword evidence="9" id="KW-1133">Transmembrane helix</keyword>
<dbReference type="PANTHER" id="PTHR11742">
    <property type="entry name" value="MANNOSYL-OLIGOSACCHARIDE ALPHA-1,2-MANNOSIDASE-RELATED"/>
    <property type="match status" value="1"/>
</dbReference>
<keyword evidence="9" id="KW-0812">Transmembrane</keyword>
<dbReference type="Proteomes" id="UP001209540">
    <property type="component" value="Unassembled WGS sequence"/>
</dbReference>
<dbReference type="EC" id="3.2.1.-" evidence="8"/>
<keyword evidence="8" id="KW-0326">Glycosidase</keyword>
<evidence type="ECO:0000256" key="2">
    <source>
        <dbReference type="ARBA" id="ARBA00004922"/>
    </source>
</evidence>
<name>A0AAD5PJS6_9FUNG</name>
<dbReference type="GO" id="GO:0004571">
    <property type="term" value="F:mannosyl-oligosaccharide 1,2-alpha-mannosidase activity"/>
    <property type="evidence" value="ECO:0007669"/>
    <property type="project" value="InterPro"/>
</dbReference>
<comment type="caution">
    <text evidence="10">The sequence shown here is derived from an EMBL/GenBank/DDBJ whole genome shotgun (WGS) entry which is preliminary data.</text>
</comment>
<organism evidence="10 11">
    <name type="scientific">Phascolomyces articulosus</name>
    <dbReference type="NCBI Taxonomy" id="60185"/>
    <lineage>
        <taxon>Eukaryota</taxon>
        <taxon>Fungi</taxon>
        <taxon>Fungi incertae sedis</taxon>
        <taxon>Mucoromycota</taxon>
        <taxon>Mucoromycotina</taxon>
        <taxon>Mucoromycetes</taxon>
        <taxon>Mucorales</taxon>
        <taxon>Lichtheimiaceae</taxon>
        <taxon>Phascolomyces</taxon>
    </lineage>
</organism>
<dbReference type="GO" id="GO:0036503">
    <property type="term" value="P:ERAD pathway"/>
    <property type="evidence" value="ECO:0007669"/>
    <property type="project" value="UniProtKB-ARBA"/>
</dbReference>
<comment type="pathway">
    <text evidence="2">Protein modification; protein glycosylation.</text>
</comment>
<dbReference type="AlphaFoldDB" id="A0AAD5PJS6"/>
<dbReference type="InterPro" id="IPR036026">
    <property type="entry name" value="Seven-hairpin_glycosidases"/>
</dbReference>
<feature type="active site" evidence="6">
    <location>
        <position position="497"/>
    </location>
</feature>
<dbReference type="PRINTS" id="PR00747">
    <property type="entry name" value="GLYHDRLASE47"/>
</dbReference>
<dbReference type="InterPro" id="IPR050749">
    <property type="entry name" value="Glycosyl_Hydrolase_47"/>
</dbReference>
<comment type="similarity">
    <text evidence="3 8">Belongs to the glycosyl hydrolase 47 family.</text>
</comment>
<gene>
    <name evidence="10" type="ORF">BDA99DRAFT_497455</name>
</gene>
<feature type="disulfide bond" evidence="7">
    <location>
        <begin position="371"/>
        <end position="400"/>
    </location>
</feature>
<keyword evidence="5 7" id="KW-1015">Disulfide bond</keyword>
<evidence type="ECO:0000256" key="1">
    <source>
        <dbReference type="ARBA" id="ARBA00001913"/>
    </source>
</evidence>
<dbReference type="GO" id="GO:0005509">
    <property type="term" value="F:calcium ion binding"/>
    <property type="evidence" value="ECO:0007669"/>
    <property type="project" value="InterPro"/>
</dbReference>
<dbReference type="Gene3D" id="1.50.10.10">
    <property type="match status" value="1"/>
</dbReference>
<dbReference type="InterPro" id="IPR012341">
    <property type="entry name" value="6hp_glycosidase-like_sf"/>
</dbReference>
<evidence type="ECO:0000313" key="11">
    <source>
        <dbReference type="Proteomes" id="UP001209540"/>
    </source>
</evidence>
<dbReference type="SUPFAM" id="SSF48225">
    <property type="entry name" value="Seven-hairpin glycosidases"/>
    <property type="match status" value="1"/>
</dbReference>
<keyword evidence="4 8" id="KW-0378">Hydrolase</keyword>
<sequence>MSFVVSKIPYRWRILFLGFFIAFILAQCWIIATKPVDQRQIPSSSQQPQPNNNDVDDYTSNPIYGFDNFESRLPLIQRQEFTHLPDPHRQAQVKKSFLHAWNGYMKYAKGHDELMPVSLKHKDPFGGWGATLVDGLSTLLVMELYEEFEETLPELEKINFLVDEKVSVFESTIRYLGGLLSAYELTNRKYPILLQKADELGQALLPAFDYTLNGLPPHEWNPVKNAAPGNNTLIAEIGTVQLEFLTLALHTKKKVYAEKAQIITDFIDSAGYEHGMYLPGLYPSGLRADKGRFTDATCSFGAMGDSVYEYFLKEYILTDGSMPQYAQLYTRSIDSMKHHMLRQLPGTDFLFLPPYDTRTGQAKNAMDHLTCFVPGMLAMGAQILDRPEDMMIAKGLLEMCVYMYRSSATGLCPETWHATETEKYNPLTYGRSRDEIDHSRDWWYMDGEFEPPLRQQDSSDSTWVNSVFQLSATLAPPQLPRPNGLAAGDRSYKLRPETIESIYILYRITGDPKYQEYGWEIFQSLEKYCKTEAAYSSIFNVEDIDTRKMDSLFTLQPT</sequence>
<keyword evidence="11" id="KW-1185">Reference proteome</keyword>
<evidence type="ECO:0000256" key="7">
    <source>
        <dbReference type="PIRSR" id="PIRSR601382-3"/>
    </source>
</evidence>
<dbReference type="EMBL" id="JAIXMP010000004">
    <property type="protein sequence ID" value="KAI9274433.1"/>
    <property type="molecule type" value="Genomic_DNA"/>
</dbReference>
<dbReference type="PANTHER" id="PTHR11742:SF103">
    <property type="entry name" value="ENDOPLASMIC RETICULUM MANNOSIDASE MNL2-RELATED"/>
    <property type="match status" value="1"/>
</dbReference>
<reference evidence="10" key="2">
    <citation type="submission" date="2023-02" db="EMBL/GenBank/DDBJ databases">
        <authorList>
            <consortium name="DOE Joint Genome Institute"/>
            <person name="Mondo S.J."/>
            <person name="Chang Y."/>
            <person name="Wang Y."/>
            <person name="Ahrendt S."/>
            <person name="Andreopoulos W."/>
            <person name="Barry K."/>
            <person name="Beard J."/>
            <person name="Benny G.L."/>
            <person name="Blankenship S."/>
            <person name="Bonito G."/>
            <person name="Cuomo C."/>
            <person name="Desiro A."/>
            <person name="Gervers K.A."/>
            <person name="Hundley H."/>
            <person name="Kuo A."/>
            <person name="LaButti K."/>
            <person name="Lang B.F."/>
            <person name="Lipzen A."/>
            <person name="O'Donnell K."/>
            <person name="Pangilinan J."/>
            <person name="Reynolds N."/>
            <person name="Sandor L."/>
            <person name="Smith M.W."/>
            <person name="Tsang A."/>
            <person name="Grigoriev I.V."/>
            <person name="Stajich J.E."/>
            <person name="Spatafora J.W."/>
        </authorList>
    </citation>
    <scope>NUCLEOTIDE SEQUENCE</scope>
    <source>
        <strain evidence="10">RSA 2281</strain>
    </source>
</reference>
<dbReference type="GO" id="GO:0005783">
    <property type="term" value="C:endoplasmic reticulum"/>
    <property type="evidence" value="ECO:0007669"/>
    <property type="project" value="TreeGrafter"/>
</dbReference>
<feature type="active site" description="Proton donor" evidence="6">
    <location>
        <position position="414"/>
    </location>
</feature>
<dbReference type="Pfam" id="PF01532">
    <property type="entry name" value="Glyco_hydro_47"/>
    <property type="match status" value="1"/>
</dbReference>
<evidence type="ECO:0000313" key="10">
    <source>
        <dbReference type="EMBL" id="KAI9274433.1"/>
    </source>
</evidence>
<dbReference type="InterPro" id="IPR001382">
    <property type="entry name" value="Glyco_hydro_47"/>
</dbReference>
<feature type="active site" description="Proton donor" evidence="6">
    <location>
        <position position="170"/>
    </location>
</feature>
<accession>A0AAD5PJS6</accession>
<feature type="active site" evidence="6">
    <location>
        <position position="305"/>
    </location>
</feature>
<evidence type="ECO:0000256" key="6">
    <source>
        <dbReference type="PIRSR" id="PIRSR601382-1"/>
    </source>
</evidence>
<feature type="transmembrane region" description="Helical" evidence="9">
    <location>
        <begin position="12"/>
        <end position="32"/>
    </location>
</feature>
<comment type="cofactor">
    <cofactor evidence="1">
        <name>Ca(2+)</name>
        <dbReference type="ChEBI" id="CHEBI:29108"/>
    </cofactor>
</comment>
<keyword evidence="9" id="KW-0472">Membrane</keyword>
<proteinExistence type="inferred from homology"/>
<reference evidence="10" key="1">
    <citation type="journal article" date="2022" name="IScience">
        <title>Evolution of zygomycete secretomes and the origins of terrestrial fungal ecologies.</title>
        <authorList>
            <person name="Chang Y."/>
            <person name="Wang Y."/>
            <person name="Mondo S."/>
            <person name="Ahrendt S."/>
            <person name="Andreopoulos W."/>
            <person name="Barry K."/>
            <person name="Beard J."/>
            <person name="Benny G.L."/>
            <person name="Blankenship S."/>
            <person name="Bonito G."/>
            <person name="Cuomo C."/>
            <person name="Desiro A."/>
            <person name="Gervers K.A."/>
            <person name="Hundley H."/>
            <person name="Kuo A."/>
            <person name="LaButti K."/>
            <person name="Lang B.F."/>
            <person name="Lipzen A."/>
            <person name="O'Donnell K."/>
            <person name="Pangilinan J."/>
            <person name="Reynolds N."/>
            <person name="Sandor L."/>
            <person name="Smith M.E."/>
            <person name="Tsang A."/>
            <person name="Grigoriev I.V."/>
            <person name="Stajich J.E."/>
            <person name="Spatafora J.W."/>
        </authorList>
    </citation>
    <scope>NUCLEOTIDE SEQUENCE</scope>
    <source>
        <strain evidence="10">RSA 2281</strain>
    </source>
</reference>
<evidence type="ECO:0000256" key="9">
    <source>
        <dbReference type="SAM" id="Phobius"/>
    </source>
</evidence>
<evidence type="ECO:0000256" key="4">
    <source>
        <dbReference type="ARBA" id="ARBA00022801"/>
    </source>
</evidence>
<evidence type="ECO:0000256" key="5">
    <source>
        <dbReference type="ARBA" id="ARBA00023157"/>
    </source>
</evidence>
<protein>
    <recommendedName>
        <fullName evidence="8">alpha-1,2-Mannosidase</fullName>
        <ecNumber evidence="8">3.2.1.-</ecNumber>
    </recommendedName>
</protein>
<dbReference type="GO" id="GO:0005975">
    <property type="term" value="P:carbohydrate metabolic process"/>
    <property type="evidence" value="ECO:0007669"/>
    <property type="project" value="InterPro"/>
</dbReference>
<evidence type="ECO:0000256" key="8">
    <source>
        <dbReference type="RuleBase" id="RU361193"/>
    </source>
</evidence>